<evidence type="ECO:0000256" key="2">
    <source>
        <dbReference type="ARBA" id="ARBA00023015"/>
    </source>
</evidence>
<dbReference type="Pfam" id="PF02909">
    <property type="entry name" value="TetR_C_1"/>
    <property type="match status" value="1"/>
</dbReference>
<dbReference type="GO" id="GO:0000976">
    <property type="term" value="F:transcription cis-regulatory region binding"/>
    <property type="evidence" value="ECO:0007669"/>
    <property type="project" value="TreeGrafter"/>
</dbReference>
<organism evidence="7 8">
    <name type="scientific">Virgisporangium aurantiacum</name>
    <dbReference type="NCBI Taxonomy" id="175570"/>
    <lineage>
        <taxon>Bacteria</taxon>
        <taxon>Bacillati</taxon>
        <taxon>Actinomycetota</taxon>
        <taxon>Actinomycetes</taxon>
        <taxon>Micromonosporales</taxon>
        <taxon>Micromonosporaceae</taxon>
        <taxon>Virgisporangium</taxon>
    </lineage>
</organism>
<evidence type="ECO:0000256" key="3">
    <source>
        <dbReference type="ARBA" id="ARBA00023125"/>
    </source>
</evidence>
<dbReference type="GO" id="GO:0003700">
    <property type="term" value="F:DNA-binding transcription factor activity"/>
    <property type="evidence" value="ECO:0007669"/>
    <property type="project" value="TreeGrafter"/>
</dbReference>
<dbReference type="PROSITE" id="PS50977">
    <property type="entry name" value="HTH_TETR_2"/>
    <property type="match status" value="1"/>
</dbReference>
<keyword evidence="3 5" id="KW-0238">DNA-binding</keyword>
<dbReference type="PANTHER" id="PTHR30055:SF151">
    <property type="entry name" value="TRANSCRIPTIONAL REGULATORY PROTEIN"/>
    <property type="match status" value="1"/>
</dbReference>
<evidence type="ECO:0000259" key="6">
    <source>
        <dbReference type="PROSITE" id="PS50977"/>
    </source>
</evidence>
<dbReference type="PANTHER" id="PTHR30055">
    <property type="entry name" value="HTH-TYPE TRANSCRIPTIONAL REGULATOR RUTR"/>
    <property type="match status" value="1"/>
</dbReference>
<dbReference type="GO" id="GO:0045892">
    <property type="term" value="P:negative regulation of DNA-templated transcription"/>
    <property type="evidence" value="ECO:0007669"/>
    <property type="project" value="InterPro"/>
</dbReference>
<sequence length="196" mass="20885">MGNTLTRTRVLDGAVKLADEQGLPALSMRKLAAELGVEAMSLYNHVPSKAALLSGMLEWMLAALDIPADPELTWTERLRRGATSFLAIHRSHPSFIQLLTSQHIHTGSALAPTEAVLRIFRQAGFDGPDASRAYQALIGYVLGFILQQDVGTIGLTCCGQGQACAHASLLGSGDTEADFQFGLDLVLRGLEAKLAG</sequence>
<keyword evidence="4" id="KW-0804">Transcription</keyword>
<dbReference type="SUPFAM" id="SSF46689">
    <property type="entry name" value="Homeodomain-like"/>
    <property type="match status" value="1"/>
</dbReference>
<dbReference type="InterPro" id="IPR003012">
    <property type="entry name" value="Tet_transcr_reg_TetR"/>
</dbReference>
<gene>
    <name evidence="7" type="ORF">Vau01_108330</name>
</gene>
<dbReference type="InterPro" id="IPR036271">
    <property type="entry name" value="Tet_transcr_reg_TetR-rel_C_sf"/>
</dbReference>
<dbReference type="Pfam" id="PF00440">
    <property type="entry name" value="TetR_N"/>
    <property type="match status" value="1"/>
</dbReference>
<dbReference type="GO" id="GO:0046677">
    <property type="term" value="P:response to antibiotic"/>
    <property type="evidence" value="ECO:0007669"/>
    <property type="project" value="InterPro"/>
</dbReference>
<dbReference type="PRINTS" id="PR00400">
    <property type="entry name" value="TETREPRESSOR"/>
</dbReference>
<dbReference type="Proteomes" id="UP000612585">
    <property type="component" value="Unassembled WGS sequence"/>
</dbReference>
<dbReference type="InterPro" id="IPR001647">
    <property type="entry name" value="HTH_TetR"/>
</dbReference>
<dbReference type="InterPro" id="IPR009057">
    <property type="entry name" value="Homeodomain-like_sf"/>
</dbReference>
<evidence type="ECO:0000256" key="4">
    <source>
        <dbReference type="ARBA" id="ARBA00023163"/>
    </source>
</evidence>
<reference evidence="7" key="1">
    <citation type="submission" date="2021-01" db="EMBL/GenBank/DDBJ databases">
        <title>Whole genome shotgun sequence of Virgisporangium aurantiacum NBRC 16421.</title>
        <authorList>
            <person name="Komaki H."/>
            <person name="Tamura T."/>
        </authorList>
    </citation>
    <scope>NUCLEOTIDE SEQUENCE</scope>
    <source>
        <strain evidence="7">NBRC 16421</strain>
    </source>
</reference>
<evidence type="ECO:0000256" key="5">
    <source>
        <dbReference type="PROSITE-ProRule" id="PRU00335"/>
    </source>
</evidence>
<protein>
    <submittedName>
        <fullName evidence="7">TetR family transcriptional regulator</fullName>
    </submittedName>
</protein>
<proteinExistence type="predicted"/>
<dbReference type="InterPro" id="IPR050109">
    <property type="entry name" value="HTH-type_TetR-like_transc_reg"/>
</dbReference>
<dbReference type="RefSeq" id="WP_204009537.1">
    <property type="nucleotide sequence ID" value="NZ_BOPG01000091.1"/>
</dbReference>
<keyword evidence="8" id="KW-1185">Reference proteome</keyword>
<dbReference type="Gene3D" id="1.10.357.10">
    <property type="entry name" value="Tetracycline Repressor, domain 2"/>
    <property type="match status" value="1"/>
</dbReference>
<feature type="domain" description="HTH tetR-type" evidence="6">
    <location>
        <begin position="4"/>
        <end position="64"/>
    </location>
</feature>
<comment type="caution">
    <text evidence="7">The sequence shown here is derived from an EMBL/GenBank/DDBJ whole genome shotgun (WGS) entry which is preliminary data.</text>
</comment>
<dbReference type="SUPFAM" id="SSF48498">
    <property type="entry name" value="Tetracyclin repressor-like, C-terminal domain"/>
    <property type="match status" value="1"/>
</dbReference>
<feature type="DNA-binding region" description="H-T-H motif" evidence="5">
    <location>
        <begin position="27"/>
        <end position="46"/>
    </location>
</feature>
<evidence type="ECO:0000313" key="8">
    <source>
        <dbReference type="Proteomes" id="UP000612585"/>
    </source>
</evidence>
<dbReference type="PRINTS" id="PR00455">
    <property type="entry name" value="HTHTETR"/>
</dbReference>
<dbReference type="InterPro" id="IPR004111">
    <property type="entry name" value="Repressor_TetR_C"/>
</dbReference>
<keyword evidence="1" id="KW-0678">Repressor</keyword>
<name>A0A8J3ZFS7_9ACTN</name>
<dbReference type="EMBL" id="BOPG01000091">
    <property type="protein sequence ID" value="GIJ63317.1"/>
    <property type="molecule type" value="Genomic_DNA"/>
</dbReference>
<evidence type="ECO:0000256" key="1">
    <source>
        <dbReference type="ARBA" id="ARBA00022491"/>
    </source>
</evidence>
<accession>A0A8J3ZFS7</accession>
<dbReference type="AlphaFoldDB" id="A0A8J3ZFS7"/>
<keyword evidence="2" id="KW-0805">Transcription regulation</keyword>
<evidence type="ECO:0000313" key="7">
    <source>
        <dbReference type="EMBL" id="GIJ63317.1"/>
    </source>
</evidence>